<keyword evidence="3" id="KW-1185">Reference proteome</keyword>
<organism evidence="2 3">
    <name type="scientific">Nocardioides astragali</name>
    <dbReference type="NCBI Taxonomy" id="1776736"/>
    <lineage>
        <taxon>Bacteria</taxon>
        <taxon>Bacillati</taxon>
        <taxon>Actinomycetota</taxon>
        <taxon>Actinomycetes</taxon>
        <taxon>Propionibacteriales</taxon>
        <taxon>Nocardioidaceae</taxon>
        <taxon>Nocardioides</taxon>
    </lineage>
</organism>
<protein>
    <submittedName>
        <fullName evidence="2">NYN domain-containing protein</fullName>
    </submittedName>
</protein>
<accession>A0ABW2N6Y5</accession>
<dbReference type="EMBL" id="JBHTCH010000017">
    <property type="protein sequence ID" value="MFC7361665.1"/>
    <property type="molecule type" value="Genomic_DNA"/>
</dbReference>
<keyword evidence="1" id="KW-0175">Coiled coil</keyword>
<gene>
    <name evidence="2" type="ORF">ACFQO6_15425</name>
</gene>
<comment type="caution">
    <text evidence="2">The sequence shown here is derived from an EMBL/GenBank/DDBJ whole genome shotgun (WGS) entry which is preliminary data.</text>
</comment>
<proteinExistence type="predicted"/>
<dbReference type="Pfam" id="PF05991">
    <property type="entry name" value="NYN_YacP"/>
    <property type="match status" value="1"/>
</dbReference>
<sequence length="413" mass="43204">MTVPEALPERLRLRVVALVSAVLPTVTPVPAPLRKVAGFAPARRARLGGSAIWEALADDDFRERAAVQVAAVPAGEDNPVDAAARAWLSRDEGWESLVTDLVATLDEAEARADQSQAELGRLGAQVASLQAELASSKAEHRDELERARADYKVLRQRLGDARSSVRAAEAERDAALAVRDQAVAAAEAATRAADADVRRLRAQLDEAETGLAATRRDARSERDAATIRARLLLDAVVDAATGLRRELGLAAVTGSPADSVEAALAGVDAAPSSSAPATPALLEQTLGLPRARLIIDGYNVTKEAWPSATLEAQRSRLVAALGPLVARSGAETTVVFDAAESTSRTAMPAPRGVRVVFSPEGVIADDVIRQLVAAEPRGRVVVVVTADQELAKDVVRSGARAVPASSLIGVISA</sequence>
<dbReference type="InterPro" id="IPR010298">
    <property type="entry name" value="YacP-like"/>
</dbReference>
<feature type="coiled-coil region" evidence="1">
    <location>
        <begin position="98"/>
        <end position="171"/>
    </location>
</feature>
<dbReference type="PANTHER" id="PTHR34547">
    <property type="entry name" value="YACP-LIKE NYN DOMAIN PROTEIN"/>
    <property type="match status" value="1"/>
</dbReference>
<dbReference type="Proteomes" id="UP001596524">
    <property type="component" value="Unassembled WGS sequence"/>
</dbReference>
<evidence type="ECO:0000256" key="1">
    <source>
        <dbReference type="SAM" id="Coils"/>
    </source>
</evidence>
<reference evidence="3" key="1">
    <citation type="journal article" date="2019" name="Int. J. Syst. Evol. Microbiol.">
        <title>The Global Catalogue of Microorganisms (GCM) 10K type strain sequencing project: providing services to taxonomists for standard genome sequencing and annotation.</title>
        <authorList>
            <consortium name="The Broad Institute Genomics Platform"/>
            <consortium name="The Broad Institute Genome Sequencing Center for Infectious Disease"/>
            <person name="Wu L."/>
            <person name="Ma J."/>
        </authorList>
    </citation>
    <scope>NUCLEOTIDE SEQUENCE [LARGE SCALE GENOMIC DNA]</scope>
    <source>
        <strain evidence="3">FCH27</strain>
    </source>
</reference>
<dbReference type="PANTHER" id="PTHR34547:SF1">
    <property type="entry name" value="YACP-LIKE NYN DOMAIN PROTEIN"/>
    <property type="match status" value="1"/>
</dbReference>
<evidence type="ECO:0000313" key="2">
    <source>
        <dbReference type="EMBL" id="MFC7361665.1"/>
    </source>
</evidence>
<dbReference type="RefSeq" id="WP_255891250.1">
    <property type="nucleotide sequence ID" value="NZ_JAFMZM010000004.1"/>
</dbReference>
<name>A0ABW2N6Y5_9ACTN</name>
<evidence type="ECO:0000313" key="3">
    <source>
        <dbReference type="Proteomes" id="UP001596524"/>
    </source>
</evidence>
<dbReference type="Gene3D" id="1.10.287.1490">
    <property type="match status" value="1"/>
</dbReference>